<dbReference type="PROSITE" id="PS50943">
    <property type="entry name" value="HTH_CROC1"/>
    <property type="match status" value="1"/>
</dbReference>
<gene>
    <name evidence="2" type="ORF">EDD39_6182</name>
</gene>
<dbReference type="EMBL" id="RJVJ01000002">
    <property type="protein sequence ID" value="ROR38019.1"/>
    <property type="molecule type" value="Genomic_DNA"/>
</dbReference>
<feature type="domain" description="HTH cro/C1-type" evidence="1">
    <location>
        <begin position="8"/>
        <end position="62"/>
    </location>
</feature>
<evidence type="ECO:0000313" key="3">
    <source>
        <dbReference type="Proteomes" id="UP000267408"/>
    </source>
</evidence>
<dbReference type="Gene3D" id="1.10.260.40">
    <property type="entry name" value="lambda repressor-like DNA-binding domains"/>
    <property type="match status" value="1"/>
</dbReference>
<dbReference type="Pfam" id="PF01381">
    <property type="entry name" value="HTH_3"/>
    <property type="match status" value="1"/>
</dbReference>
<dbReference type="OrthoDB" id="3215106at2"/>
<sequence length="433" mass="46391">MASRRSRLIQHREAVGHTQESLAETLDVDRTTVGRWESGRGAPQPWMRPKLARALGLPVDRLAVPPAAAEAVPPPSSVGEVSLPVPVQRTDHANNLVAAVAADSAESALFLRFSSASNVDDTLLEQIDADIARLAADYVSKPVPELFHDIGTLRRGVFDLLRGRQHPYQTSHLYLQAGRLCGLATHVALDLGQYTAAATHSRTAWRCAESARHNGLRAWIRSVQSLISYWQQDHRQAAELARAGLPYADSGTIAARLLGLEARAAAALGDSAGALRAVEAAEAARSAVAAVDLPGVFTFPEAKQWTYAGTALLALGSRRHVNRAIEASSRAITLYESAPQQEQSSGDLLAARLDLASAHLAHGDLDGVQEKLSVVLDAAPDRRTASISSRLRALSTRLAQPAYAGSPVVLRLRENVREACARPALTNPPELPQ</sequence>
<comment type="caution">
    <text evidence="2">The sequence shown here is derived from an EMBL/GenBank/DDBJ whole genome shotgun (WGS) entry which is preliminary data.</text>
</comment>
<dbReference type="GO" id="GO:0003677">
    <property type="term" value="F:DNA binding"/>
    <property type="evidence" value="ECO:0007669"/>
    <property type="project" value="UniProtKB-KW"/>
</dbReference>
<keyword evidence="2" id="KW-0238">DNA-binding</keyword>
<reference evidence="2 3" key="1">
    <citation type="submission" date="2018-11" db="EMBL/GenBank/DDBJ databases">
        <title>Sequencing the genomes of 1000 actinobacteria strains.</title>
        <authorList>
            <person name="Klenk H.-P."/>
        </authorList>
    </citation>
    <scope>NUCLEOTIDE SEQUENCE [LARGE SCALE GENOMIC DNA]</scope>
    <source>
        <strain evidence="2 3">DSM 44780</strain>
    </source>
</reference>
<dbReference type="AlphaFoldDB" id="A0A8G1UC60"/>
<protein>
    <submittedName>
        <fullName evidence="2">DNA-binding XRE family transcriptional regulator</fullName>
    </submittedName>
</protein>
<proteinExistence type="predicted"/>
<accession>A0A8G1UC60</accession>
<dbReference type="Proteomes" id="UP000267408">
    <property type="component" value="Unassembled WGS sequence"/>
</dbReference>
<evidence type="ECO:0000259" key="1">
    <source>
        <dbReference type="PROSITE" id="PS50943"/>
    </source>
</evidence>
<evidence type="ECO:0000313" key="2">
    <source>
        <dbReference type="EMBL" id="ROR38019.1"/>
    </source>
</evidence>
<dbReference type="InterPro" id="IPR010982">
    <property type="entry name" value="Lambda_DNA-bd_dom_sf"/>
</dbReference>
<dbReference type="CDD" id="cd00093">
    <property type="entry name" value="HTH_XRE"/>
    <property type="match status" value="1"/>
</dbReference>
<dbReference type="InterPro" id="IPR001387">
    <property type="entry name" value="Cro/C1-type_HTH"/>
</dbReference>
<organism evidence="2 3">
    <name type="scientific">Kitasatospora cineracea</name>
    <dbReference type="NCBI Taxonomy" id="88074"/>
    <lineage>
        <taxon>Bacteria</taxon>
        <taxon>Bacillati</taxon>
        <taxon>Actinomycetota</taxon>
        <taxon>Actinomycetes</taxon>
        <taxon>Kitasatosporales</taxon>
        <taxon>Streptomycetaceae</taxon>
        <taxon>Kitasatospora</taxon>
    </lineage>
</organism>
<name>A0A8G1UC60_9ACTN</name>
<dbReference type="SMART" id="SM00530">
    <property type="entry name" value="HTH_XRE"/>
    <property type="match status" value="1"/>
</dbReference>
<dbReference type="SUPFAM" id="SSF47413">
    <property type="entry name" value="lambda repressor-like DNA-binding domains"/>
    <property type="match status" value="1"/>
</dbReference>